<dbReference type="InterPro" id="IPR036147">
    <property type="entry name" value="Anti-sigma_E_RseA_N_sf"/>
</dbReference>
<dbReference type="PANTHER" id="PTHR38104:SF1">
    <property type="entry name" value="ANTI-SIGMA-E FACTOR RSEA"/>
    <property type="match status" value="1"/>
</dbReference>
<proteinExistence type="predicted"/>
<dbReference type="Proteomes" id="UP001143391">
    <property type="component" value="Unassembled WGS sequence"/>
</dbReference>
<evidence type="ECO:0000256" key="1">
    <source>
        <dbReference type="SAM" id="Phobius"/>
    </source>
</evidence>
<sequence>MDDRLKETLSAMMDDEADELSVRRLLSHGEQDQVRSQWQRWQRVRDLMHEGNLAPEAVDVSAGVREALDGAVQRPAGKAGLQARRERNWHWPAVAMVTLALVVGFGAGAGWESTGDSGALVTAGVPKEQGATPASAAEPVPEVALQGLDEEQWEHLSRYLLEHAQHNSVGAGRGSVGYARLVSASGPGY</sequence>
<evidence type="ECO:0000313" key="4">
    <source>
        <dbReference type="Proteomes" id="UP001143391"/>
    </source>
</evidence>
<protein>
    <submittedName>
        <fullName evidence="3">Sigma-E factor negative regulatory protein</fullName>
    </submittedName>
</protein>
<dbReference type="SUPFAM" id="SSF89069">
    <property type="entry name" value="N-terminal, cytoplasmic domain of anti-sigmaE factor RseA"/>
    <property type="match status" value="1"/>
</dbReference>
<dbReference type="EMBL" id="JANCMW010000012">
    <property type="protein sequence ID" value="MDF0751937.1"/>
    <property type="molecule type" value="Genomic_DNA"/>
</dbReference>
<feature type="domain" description="Anti sigma-E protein RseA N-terminal" evidence="2">
    <location>
        <begin position="6"/>
        <end position="70"/>
    </location>
</feature>
<dbReference type="Gene3D" id="1.10.10.880">
    <property type="entry name" value="Anti sigma-E protein RseA, N-terminal domain"/>
    <property type="match status" value="1"/>
</dbReference>
<name>A0ABT5YE23_9GAMM</name>
<evidence type="ECO:0000313" key="3">
    <source>
        <dbReference type="EMBL" id="MDF0751937.1"/>
    </source>
</evidence>
<reference evidence="3" key="1">
    <citation type="submission" date="2022-07" db="EMBL/GenBank/DDBJ databases">
        <title>Marinobacter iranensis a new bacterium isolate from a hipersaline lake in Iran.</title>
        <authorList>
            <person name="Mohammad A.M.A."/>
            <person name="Cristina S.-P."/>
            <person name="Antonio V."/>
        </authorList>
    </citation>
    <scope>NUCLEOTIDE SEQUENCE</scope>
    <source>
        <strain evidence="3">71-i</strain>
    </source>
</reference>
<keyword evidence="4" id="KW-1185">Reference proteome</keyword>
<dbReference type="InterPro" id="IPR005572">
    <property type="entry name" value="Anti-sigma_E_RseA_N"/>
</dbReference>
<dbReference type="InterPro" id="IPR052383">
    <property type="entry name" value="Anti-sigma-E_RseA-like"/>
</dbReference>
<dbReference type="Pfam" id="PF03872">
    <property type="entry name" value="RseA_N"/>
    <property type="match status" value="1"/>
</dbReference>
<dbReference type="RefSeq" id="WP_275708734.1">
    <property type="nucleotide sequence ID" value="NZ_JANCMW010000012.1"/>
</dbReference>
<keyword evidence="1" id="KW-0472">Membrane</keyword>
<accession>A0ABT5YE23</accession>
<comment type="caution">
    <text evidence="3">The sequence shown here is derived from an EMBL/GenBank/DDBJ whole genome shotgun (WGS) entry which is preliminary data.</text>
</comment>
<keyword evidence="1" id="KW-0812">Transmembrane</keyword>
<feature type="transmembrane region" description="Helical" evidence="1">
    <location>
        <begin position="91"/>
        <end position="111"/>
    </location>
</feature>
<dbReference type="PANTHER" id="PTHR38104">
    <property type="match status" value="1"/>
</dbReference>
<keyword evidence="1" id="KW-1133">Transmembrane helix</keyword>
<organism evidence="3 4">
    <name type="scientific">Marinobacter iranensis</name>
    <dbReference type="NCBI Taxonomy" id="2962607"/>
    <lineage>
        <taxon>Bacteria</taxon>
        <taxon>Pseudomonadati</taxon>
        <taxon>Pseudomonadota</taxon>
        <taxon>Gammaproteobacteria</taxon>
        <taxon>Pseudomonadales</taxon>
        <taxon>Marinobacteraceae</taxon>
        <taxon>Marinobacter</taxon>
    </lineage>
</organism>
<gene>
    <name evidence="3" type="ORF">NLU14_17035</name>
</gene>
<evidence type="ECO:0000259" key="2">
    <source>
        <dbReference type="Pfam" id="PF03872"/>
    </source>
</evidence>
<dbReference type="CDD" id="cd16328">
    <property type="entry name" value="RseA_N"/>
    <property type="match status" value="1"/>
</dbReference>